<evidence type="ECO:0000256" key="7">
    <source>
        <dbReference type="ARBA" id="ARBA00022842"/>
    </source>
</evidence>
<evidence type="ECO:0000256" key="8">
    <source>
        <dbReference type="ARBA" id="ARBA00022884"/>
    </source>
</evidence>
<dbReference type="GO" id="GO:0000049">
    <property type="term" value="F:tRNA binding"/>
    <property type="evidence" value="ECO:0007669"/>
    <property type="project" value="TreeGrafter"/>
</dbReference>
<keyword evidence="14" id="KW-1185">Reference proteome</keyword>
<dbReference type="InterPro" id="IPR002646">
    <property type="entry name" value="PolA_pol_head_dom"/>
</dbReference>
<feature type="domain" description="CCA-adding enzyme C-terminal" evidence="12">
    <location>
        <begin position="295"/>
        <end position="458"/>
    </location>
</feature>
<reference evidence="13 14" key="1">
    <citation type="journal article" date="2003" name="Proc. Natl. Acad. Sci. U.S.A.">
        <title>The complete genome sequence of the carcinogenic bacterium Helicobacter hepaticus.</title>
        <authorList>
            <person name="Suerbaum S."/>
            <person name="Josenhans C."/>
            <person name="Sterzenbach T."/>
            <person name="Drescher B."/>
            <person name="Brandt P."/>
            <person name="Bell M."/>
            <person name="Droege M."/>
            <person name="Fartmann B."/>
            <person name="Fischer H.-P."/>
            <person name="Ge Z."/>
            <person name="Hoerster A."/>
            <person name="Holland R."/>
            <person name="Klein K."/>
            <person name="Koenig J."/>
            <person name="Macko L."/>
            <person name="Mendz G.L."/>
            <person name="Nyakatura G."/>
            <person name="Schauer D.B."/>
            <person name="Shen Z."/>
            <person name="Weber J."/>
            <person name="Frosch M."/>
            <person name="Fox J.G."/>
        </authorList>
    </citation>
    <scope>NUCLEOTIDE SEQUENCE [LARGE SCALE GENOMIC DNA]</scope>
    <source>
        <strain evidence="14">ATCC 51449 / 3B1</strain>
    </source>
</reference>
<evidence type="ECO:0000259" key="12">
    <source>
        <dbReference type="Pfam" id="PF13735"/>
    </source>
</evidence>
<dbReference type="EC" id="2.7.7.19" evidence="13"/>
<dbReference type="InterPro" id="IPR050264">
    <property type="entry name" value="Bact_CCA-adding_enz_type3_sf"/>
</dbReference>
<keyword evidence="3" id="KW-0819">tRNA processing</keyword>
<dbReference type="STRING" id="235279.HH_1708"/>
<dbReference type="Gene3D" id="3.30.460.10">
    <property type="entry name" value="Beta Polymerase, domain 2"/>
    <property type="match status" value="1"/>
</dbReference>
<dbReference type="Gene3D" id="1.10.3090.10">
    <property type="entry name" value="cca-adding enzyme, domain 2"/>
    <property type="match status" value="1"/>
</dbReference>
<keyword evidence="4 13" id="KW-0548">Nucleotidyltransferase</keyword>
<evidence type="ECO:0000256" key="1">
    <source>
        <dbReference type="ARBA" id="ARBA00001946"/>
    </source>
</evidence>
<dbReference type="GO" id="GO:0008033">
    <property type="term" value="P:tRNA processing"/>
    <property type="evidence" value="ECO:0007669"/>
    <property type="project" value="UniProtKB-KW"/>
</dbReference>
<dbReference type="SUPFAM" id="SSF81301">
    <property type="entry name" value="Nucleotidyltransferase"/>
    <property type="match status" value="1"/>
</dbReference>
<accession>Q7VFG8</accession>
<evidence type="ECO:0000313" key="14">
    <source>
        <dbReference type="Proteomes" id="UP000002495"/>
    </source>
</evidence>
<feature type="domain" description="Poly A polymerase head" evidence="10">
    <location>
        <begin position="63"/>
        <end position="188"/>
    </location>
</feature>
<evidence type="ECO:0000259" key="11">
    <source>
        <dbReference type="Pfam" id="PF12627"/>
    </source>
</evidence>
<dbReference type="GO" id="GO:0000166">
    <property type="term" value="F:nucleotide binding"/>
    <property type="evidence" value="ECO:0007669"/>
    <property type="project" value="UniProtKB-KW"/>
</dbReference>
<keyword evidence="6" id="KW-0547">Nucleotide-binding</keyword>
<comment type="cofactor">
    <cofactor evidence="1">
        <name>Mg(2+)</name>
        <dbReference type="ChEBI" id="CHEBI:18420"/>
    </cofactor>
</comment>
<proteinExistence type="inferred from homology"/>
<dbReference type="GO" id="GO:1990817">
    <property type="term" value="F:poly(A) RNA polymerase activity"/>
    <property type="evidence" value="ECO:0007669"/>
    <property type="project" value="UniProtKB-EC"/>
</dbReference>
<dbReference type="Gene3D" id="1.10.246.80">
    <property type="match status" value="1"/>
</dbReference>
<dbReference type="NCBIfam" id="NF009814">
    <property type="entry name" value="PRK13299.1"/>
    <property type="match status" value="1"/>
</dbReference>
<evidence type="ECO:0000256" key="9">
    <source>
        <dbReference type="RuleBase" id="RU003953"/>
    </source>
</evidence>
<evidence type="ECO:0000256" key="3">
    <source>
        <dbReference type="ARBA" id="ARBA00022694"/>
    </source>
</evidence>
<dbReference type="Pfam" id="PF12627">
    <property type="entry name" value="PolyA_pol_RNAbd"/>
    <property type="match status" value="1"/>
</dbReference>
<dbReference type="eggNOG" id="COG0617">
    <property type="taxonomic scope" value="Bacteria"/>
</dbReference>
<feature type="domain" description="tRNA nucleotidyltransferase/poly(A) polymerase RNA and SrmB- binding" evidence="11">
    <location>
        <begin position="216"/>
        <end position="252"/>
    </location>
</feature>
<dbReference type="SUPFAM" id="SSF81891">
    <property type="entry name" value="Poly A polymerase C-terminal region-like"/>
    <property type="match status" value="1"/>
</dbReference>
<keyword evidence="2 9" id="KW-0808">Transferase</keyword>
<dbReference type="Pfam" id="PF13735">
    <property type="entry name" value="tRNA_NucTran2_2"/>
    <property type="match status" value="1"/>
</dbReference>
<dbReference type="HOGENOM" id="CLU_015961_3_1_7"/>
<name>Q7VFG8_HELHP</name>
<dbReference type="InterPro" id="IPR032828">
    <property type="entry name" value="PolyA_RNA-bd"/>
</dbReference>
<keyword evidence="5" id="KW-0479">Metal-binding</keyword>
<dbReference type="InterPro" id="IPR032810">
    <property type="entry name" value="CCA-adding_enz_C"/>
</dbReference>
<evidence type="ECO:0000256" key="4">
    <source>
        <dbReference type="ARBA" id="ARBA00022695"/>
    </source>
</evidence>
<evidence type="ECO:0000256" key="5">
    <source>
        <dbReference type="ARBA" id="ARBA00022723"/>
    </source>
</evidence>
<evidence type="ECO:0000256" key="6">
    <source>
        <dbReference type="ARBA" id="ARBA00022741"/>
    </source>
</evidence>
<dbReference type="Pfam" id="PF01743">
    <property type="entry name" value="PolyA_pol"/>
    <property type="match status" value="1"/>
</dbReference>
<organism evidence="13 14">
    <name type="scientific">Helicobacter hepaticus (strain ATCC 51449 / 3B1)</name>
    <dbReference type="NCBI Taxonomy" id="235279"/>
    <lineage>
        <taxon>Bacteria</taxon>
        <taxon>Pseudomonadati</taxon>
        <taxon>Campylobacterota</taxon>
        <taxon>Epsilonproteobacteria</taxon>
        <taxon>Campylobacterales</taxon>
        <taxon>Helicobacteraceae</taxon>
        <taxon>Helicobacter</taxon>
    </lineage>
</organism>
<keyword evidence="8 9" id="KW-0694">RNA-binding</keyword>
<dbReference type="AlphaFoldDB" id="Q7VFG8"/>
<dbReference type="Proteomes" id="UP000002495">
    <property type="component" value="Chromosome"/>
</dbReference>
<dbReference type="InterPro" id="IPR043519">
    <property type="entry name" value="NT_sf"/>
</dbReference>
<comment type="similarity">
    <text evidence="9">Belongs to the tRNA nucleotidyltransferase/poly(A) polymerase family.</text>
</comment>
<evidence type="ECO:0000256" key="2">
    <source>
        <dbReference type="ARBA" id="ARBA00022679"/>
    </source>
</evidence>
<dbReference type="EMBL" id="AE017125">
    <property type="protein sequence ID" value="AAP78305.1"/>
    <property type="molecule type" value="Genomic_DNA"/>
</dbReference>
<dbReference type="CDD" id="cd05398">
    <property type="entry name" value="NT_ClassII-CCAase"/>
    <property type="match status" value="1"/>
</dbReference>
<protein>
    <submittedName>
        <fullName evidence="13">Poly(A) polymerase</fullName>
        <ecNumber evidence="13">2.7.7.19</ecNumber>
    </submittedName>
</protein>
<dbReference type="KEGG" id="hhe:HH_1708"/>
<dbReference type="PANTHER" id="PTHR46173">
    <property type="entry name" value="CCA TRNA NUCLEOTIDYLTRANSFERASE 1, MITOCHONDRIAL"/>
    <property type="match status" value="1"/>
</dbReference>
<dbReference type="GO" id="GO:0046872">
    <property type="term" value="F:metal ion binding"/>
    <property type="evidence" value="ECO:0007669"/>
    <property type="project" value="UniProtKB-KW"/>
</dbReference>
<evidence type="ECO:0000313" key="13">
    <source>
        <dbReference type="EMBL" id="AAP78305.1"/>
    </source>
</evidence>
<evidence type="ECO:0000259" key="10">
    <source>
        <dbReference type="Pfam" id="PF01743"/>
    </source>
</evidence>
<gene>
    <name evidence="13" type="primary">pcnB</name>
    <name evidence="13" type="ordered locus">HH_1708</name>
</gene>
<keyword evidence="7" id="KW-0460">Magnesium</keyword>
<dbReference type="PANTHER" id="PTHR46173:SF1">
    <property type="entry name" value="CCA TRNA NUCLEOTIDYLTRANSFERASE 1, MITOCHONDRIAL"/>
    <property type="match status" value="1"/>
</dbReference>
<sequence length="468" mass="53037">MCVILLCLFHCLDVLFYDLAYCVCDVGLRISILSKMKTHIFTPTLPKEVLYILESLQSAGYEAYIVGGCVRDMLLAQNSHIPYVINDYDITTSALPQEVMKLFAHTIHTGLKYGTISVLIESQSYEVTTFRIDGSYINARSPKNVTFTRSLAQDLQRRDFTINALAYAPCSGLIDEVGGLADLQHKRIVCVGDAFARLNEDILRILRALRFSSTLGFEIDFHTKEAIFSLSSKVCLIAKERIRVEFTKLLCGAWVKVVLDEFRFVISEILSQMREIIANNTLWQHTLSILDNLTPRSHTLAWVAFLYHTDELKARDILQSLKFDTYNKDYICSLLVYVKKPLNNNLTTLKTMLVDMGGRKKGEAMFKDMLKLKVAVINAQDTADKAQKLQMLDSIHSLLECVLASSVPLELKELCLNGRDLIYIGVPKGKRIGEILHFLHQEVLHERVSNTKEALLSKAQAFLQTKKE</sequence>